<dbReference type="GO" id="GO:0019934">
    <property type="term" value="P:cGMP-mediated signaling"/>
    <property type="evidence" value="ECO:0007669"/>
    <property type="project" value="TreeGrafter"/>
</dbReference>
<dbReference type="GO" id="GO:0020037">
    <property type="term" value="F:heme binding"/>
    <property type="evidence" value="ECO:0007669"/>
    <property type="project" value="InterPro"/>
</dbReference>
<accession>A0A1I6E0D8</accession>
<evidence type="ECO:0000313" key="2">
    <source>
        <dbReference type="EMBL" id="SFR11135.1"/>
    </source>
</evidence>
<dbReference type="STRING" id="871652.SAMN04515673_106163"/>
<reference evidence="2 3" key="1">
    <citation type="submission" date="2016-10" db="EMBL/GenBank/DDBJ databases">
        <authorList>
            <person name="de Groot N.N."/>
        </authorList>
    </citation>
    <scope>NUCLEOTIDE SEQUENCE [LARGE SCALE GENOMIC DNA]</scope>
    <source>
        <strain evidence="3">KMM 9023,NRIC 0796,JCM 17311,KCTC 23692</strain>
    </source>
</reference>
<dbReference type="EMBL" id="FOYI01000006">
    <property type="protein sequence ID" value="SFR11135.1"/>
    <property type="molecule type" value="Genomic_DNA"/>
</dbReference>
<dbReference type="Gene3D" id="3.90.1520.10">
    <property type="entry name" value="H-NOX domain"/>
    <property type="match status" value="1"/>
</dbReference>
<organism evidence="2 3">
    <name type="scientific">Poseidonocella sedimentorum</name>
    <dbReference type="NCBI Taxonomy" id="871652"/>
    <lineage>
        <taxon>Bacteria</taxon>
        <taxon>Pseudomonadati</taxon>
        <taxon>Pseudomonadota</taxon>
        <taxon>Alphaproteobacteria</taxon>
        <taxon>Rhodobacterales</taxon>
        <taxon>Roseobacteraceae</taxon>
        <taxon>Poseidonocella</taxon>
    </lineage>
</organism>
<dbReference type="GO" id="GO:0070482">
    <property type="term" value="P:response to oxygen levels"/>
    <property type="evidence" value="ECO:0007669"/>
    <property type="project" value="TreeGrafter"/>
</dbReference>
<protein>
    <submittedName>
        <fullName evidence="2">Haem-NO-binding</fullName>
    </submittedName>
</protein>
<dbReference type="PANTHER" id="PTHR45655:SF13">
    <property type="entry name" value="SOLUBLE GUANYLATE CYCLASE GCY-32-RELATED"/>
    <property type="match status" value="1"/>
</dbReference>
<dbReference type="Pfam" id="PF07700">
    <property type="entry name" value="HNOB"/>
    <property type="match status" value="1"/>
</dbReference>
<dbReference type="RefSeq" id="WP_092080459.1">
    <property type="nucleotide sequence ID" value="NZ_FOYI01000006.1"/>
</dbReference>
<dbReference type="InterPro" id="IPR024096">
    <property type="entry name" value="NO_sig/Golgi_transp_ligand-bd"/>
</dbReference>
<dbReference type="Proteomes" id="UP000199302">
    <property type="component" value="Unassembled WGS sequence"/>
</dbReference>
<proteinExistence type="predicted"/>
<dbReference type="InterPro" id="IPR038158">
    <property type="entry name" value="H-NOX_domain_sf"/>
</dbReference>
<dbReference type="GO" id="GO:0008074">
    <property type="term" value="C:guanylate cyclase complex, soluble"/>
    <property type="evidence" value="ECO:0007669"/>
    <property type="project" value="TreeGrafter"/>
</dbReference>
<evidence type="ECO:0000313" key="3">
    <source>
        <dbReference type="Proteomes" id="UP000199302"/>
    </source>
</evidence>
<keyword evidence="3" id="KW-1185">Reference proteome</keyword>
<dbReference type="SUPFAM" id="SSF111126">
    <property type="entry name" value="Ligand-binding domain in the NO signalling and Golgi transport"/>
    <property type="match status" value="1"/>
</dbReference>
<sequence>MHGLFDRAIQSFVEDTYGRRLWLDVVRDAGLPYADLDVLSRYTDDITSGIIEELSRVLAKPSEEILEDIGTYLVTHPRMTALRRLLRFSGDTFESFLMSLSDAPARARMAVPDLEVPPLSIRDLQDSRYVLLIHKDAEVFADVILGLLRGMADDYGALAVLTLRSRAPELGVIRISVVDAAYAEGQTFDLVGAAAGS</sequence>
<name>A0A1I6E0D8_9RHOB</name>
<gene>
    <name evidence="2" type="ORF">SAMN04515673_106163</name>
</gene>
<evidence type="ECO:0000259" key="1">
    <source>
        <dbReference type="Pfam" id="PF07700"/>
    </source>
</evidence>
<dbReference type="AlphaFoldDB" id="A0A1I6E0D8"/>
<dbReference type="PANTHER" id="PTHR45655">
    <property type="entry name" value="GUANYLATE CYCLASE SOLUBLE SUBUNIT BETA-2"/>
    <property type="match status" value="1"/>
</dbReference>
<feature type="domain" description="Heme NO-binding" evidence="1">
    <location>
        <begin position="3"/>
        <end position="155"/>
    </location>
</feature>
<dbReference type="OrthoDB" id="981203at2"/>
<dbReference type="GO" id="GO:0004383">
    <property type="term" value="F:guanylate cyclase activity"/>
    <property type="evidence" value="ECO:0007669"/>
    <property type="project" value="TreeGrafter"/>
</dbReference>
<dbReference type="InterPro" id="IPR011644">
    <property type="entry name" value="Heme_NO-bd"/>
</dbReference>